<evidence type="ECO:0000256" key="2">
    <source>
        <dbReference type="SAM" id="SignalP"/>
    </source>
</evidence>
<dbReference type="EMBL" id="CP035708">
    <property type="protein sequence ID" value="QEN02311.1"/>
    <property type="molecule type" value="Genomic_DNA"/>
</dbReference>
<dbReference type="Gene3D" id="2.160.20.10">
    <property type="entry name" value="Single-stranded right-handed beta-helix, Pectin lyase-like"/>
    <property type="match status" value="1"/>
</dbReference>
<dbReference type="Proteomes" id="UP000323522">
    <property type="component" value="Chromosome"/>
</dbReference>
<dbReference type="InterPro" id="IPR039448">
    <property type="entry name" value="Beta_helix"/>
</dbReference>
<gene>
    <name evidence="4" type="ORF">ABIC99_000604</name>
    <name evidence="5" type="ORF">EWH46_17115</name>
</gene>
<dbReference type="Proteomes" id="UP001549111">
    <property type="component" value="Unassembled WGS sequence"/>
</dbReference>
<accession>A0A5C1Q425</accession>
<evidence type="ECO:0000313" key="5">
    <source>
        <dbReference type="EMBL" id="QEN02311.1"/>
    </source>
</evidence>
<name>A0A5C1Q425_9BURK</name>
<evidence type="ECO:0000313" key="7">
    <source>
        <dbReference type="Proteomes" id="UP001549111"/>
    </source>
</evidence>
<evidence type="ECO:0000313" key="4">
    <source>
        <dbReference type="EMBL" id="MET3602820.1"/>
    </source>
</evidence>
<dbReference type="EMBL" id="JBEPLS010000002">
    <property type="protein sequence ID" value="MET3602820.1"/>
    <property type="molecule type" value="Genomic_DNA"/>
</dbReference>
<evidence type="ECO:0000256" key="1">
    <source>
        <dbReference type="SAM" id="MobiDB-lite"/>
    </source>
</evidence>
<dbReference type="RefSeq" id="WP_149504938.1">
    <property type="nucleotide sequence ID" value="NZ_CP035708.1"/>
</dbReference>
<organism evidence="5 6">
    <name type="scientific">Sphaerotilus sulfidivorans</name>
    <dbReference type="NCBI Taxonomy" id="639200"/>
    <lineage>
        <taxon>Bacteria</taxon>
        <taxon>Pseudomonadati</taxon>
        <taxon>Pseudomonadota</taxon>
        <taxon>Betaproteobacteria</taxon>
        <taxon>Burkholderiales</taxon>
        <taxon>Sphaerotilaceae</taxon>
        <taxon>Sphaerotilus</taxon>
    </lineage>
</organism>
<sequence length="401" mass="41998">MDARDLMRGSVSQTRNHPISTGPPRRGEASPGLAAALLLCCSLLPCDAQAASLPLPPSLCPAAVPAQPPATVQVWRISDFGAVPDDDLPDDEALRRAQATLRPGDWLVFPPGRYLQAGSVAIDRAGLTLWGPGATLQALDPADHALLLQADGVRLAGLTLTARTDRRRDAPAQSRLVLQGAGQVVQQVRIEGAGAAGILVLGARGFLLSGNRISATLADGIHVSGGSRQGRIENNQVNDAGDDLIAVVSYERDPAPVQDILVRGNRVAGGRWGRGLAVVGGERITLEDNTVSDVLRAAGILVAQEGPWRTRSVDQVRIERNRLMRIGRPQDAARAAGAPTGHAAIEVHRHETPPGAAGIGRLHIGHNPVEDSGVPALRLRDGRLDAGASGARLDCPALSTR</sequence>
<feature type="chain" id="PRO_5044017173" description="Right handed beta helix domain-containing protein" evidence="2">
    <location>
        <begin position="51"/>
        <end position="401"/>
    </location>
</feature>
<dbReference type="InterPro" id="IPR011050">
    <property type="entry name" value="Pectin_lyase_fold/virulence"/>
</dbReference>
<dbReference type="Pfam" id="PF13229">
    <property type="entry name" value="Beta_helix"/>
    <property type="match status" value="1"/>
</dbReference>
<keyword evidence="2" id="KW-0732">Signal</keyword>
<feature type="domain" description="Right handed beta helix" evidence="3">
    <location>
        <begin position="179"/>
        <end position="301"/>
    </location>
</feature>
<dbReference type="KEGG" id="snn:EWH46_17115"/>
<keyword evidence="7" id="KW-1185">Reference proteome</keyword>
<dbReference type="SMART" id="SM00710">
    <property type="entry name" value="PbH1"/>
    <property type="match status" value="6"/>
</dbReference>
<proteinExistence type="predicted"/>
<protein>
    <recommendedName>
        <fullName evidence="3">Right handed beta helix domain-containing protein</fullName>
    </recommendedName>
</protein>
<feature type="compositionally biased region" description="Polar residues" evidence="1">
    <location>
        <begin position="10"/>
        <end position="19"/>
    </location>
</feature>
<reference evidence="5 6" key="1">
    <citation type="submission" date="2019-02" db="EMBL/GenBank/DDBJ databases">
        <title>Complete Genome Sequence and Methylome Analysis of Sphaerotilus natans subsp. sulfidivorans D-507.</title>
        <authorList>
            <person name="Fomenkov A."/>
            <person name="Gridneva E."/>
            <person name="Smolyakov D."/>
            <person name="Dubinina G."/>
            <person name="Vincze T."/>
            <person name="Grabovich M."/>
            <person name="Roberts R.J."/>
        </authorList>
    </citation>
    <scope>NUCLEOTIDE SEQUENCE [LARGE SCALE GENOMIC DNA]</scope>
    <source>
        <strain evidence="5 6">D-507</strain>
    </source>
</reference>
<dbReference type="SUPFAM" id="SSF51126">
    <property type="entry name" value="Pectin lyase-like"/>
    <property type="match status" value="1"/>
</dbReference>
<feature type="signal peptide" evidence="2">
    <location>
        <begin position="1"/>
        <end position="50"/>
    </location>
</feature>
<dbReference type="AlphaFoldDB" id="A0A5C1Q425"/>
<evidence type="ECO:0000259" key="3">
    <source>
        <dbReference type="Pfam" id="PF13229"/>
    </source>
</evidence>
<dbReference type="InterPro" id="IPR012334">
    <property type="entry name" value="Pectin_lyas_fold"/>
</dbReference>
<feature type="region of interest" description="Disordered" evidence="1">
    <location>
        <begin position="1"/>
        <end position="28"/>
    </location>
</feature>
<dbReference type="InterPro" id="IPR006626">
    <property type="entry name" value="PbH1"/>
</dbReference>
<dbReference type="OrthoDB" id="4710199at2"/>
<evidence type="ECO:0000313" key="6">
    <source>
        <dbReference type="Proteomes" id="UP000323522"/>
    </source>
</evidence>
<reference evidence="4 7" key="2">
    <citation type="submission" date="2024-06" db="EMBL/GenBank/DDBJ databases">
        <title>Genomic Encyclopedia of Type Strains, Phase IV (KMG-IV): sequencing the most valuable type-strain genomes for metagenomic binning, comparative biology and taxonomic classification.</title>
        <authorList>
            <person name="Goeker M."/>
        </authorList>
    </citation>
    <scope>NUCLEOTIDE SEQUENCE [LARGE SCALE GENOMIC DNA]</scope>
    <source>
        <strain evidence="4 7">D-501</strain>
    </source>
</reference>